<dbReference type="InterPro" id="IPR051140">
    <property type="entry name" value="GATA_TF"/>
</dbReference>
<dbReference type="STRING" id="133381.A0A2T9Z930"/>
<evidence type="ECO:0000256" key="2">
    <source>
        <dbReference type="ARBA" id="ARBA00022771"/>
    </source>
</evidence>
<name>A0A2T9Z930_9FUNG</name>
<evidence type="ECO:0000256" key="1">
    <source>
        <dbReference type="ARBA" id="ARBA00022723"/>
    </source>
</evidence>
<proteinExistence type="predicted"/>
<dbReference type="GO" id="GO:0043565">
    <property type="term" value="F:sequence-specific DNA binding"/>
    <property type="evidence" value="ECO:0007669"/>
    <property type="project" value="InterPro"/>
</dbReference>
<keyword evidence="1" id="KW-0479">Metal-binding</keyword>
<dbReference type="InterPro" id="IPR000679">
    <property type="entry name" value="Znf_GATA"/>
</dbReference>
<dbReference type="Gene3D" id="3.30.50.10">
    <property type="entry name" value="Erythroid Transcription Factor GATA-1, subunit A"/>
    <property type="match status" value="1"/>
</dbReference>
<dbReference type="CDD" id="cd00202">
    <property type="entry name" value="ZnF_GATA"/>
    <property type="match status" value="1"/>
</dbReference>
<accession>A0A2T9Z930</accession>
<comment type="caution">
    <text evidence="7">The sequence shown here is derived from an EMBL/GenBank/DDBJ whole genome shotgun (WGS) entry which is preliminary data.</text>
</comment>
<dbReference type="EMBL" id="MBFS01001371">
    <property type="protein sequence ID" value="PVV01101.1"/>
    <property type="molecule type" value="Genomic_DNA"/>
</dbReference>
<feature type="region of interest" description="Disordered" evidence="5">
    <location>
        <begin position="232"/>
        <end position="255"/>
    </location>
</feature>
<evidence type="ECO:0000256" key="5">
    <source>
        <dbReference type="SAM" id="MobiDB-lite"/>
    </source>
</evidence>
<dbReference type="SUPFAM" id="SSF57716">
    <property type="entry name" value="Glucocorticoid receptor-like (DNA-binding domain)"/>
    <property type="match status" value="1"/>
</dbReference>
<gene>
    <name evidence="7" type="ORF">BB560_004494</name>
</gene>
<dbReference type="PANTHER" id="PTHR45658:SF18">
    <property type="entry name" value="PROTEIN GAT2"/>
    <property type="match status" value="1"/>
</dbReference>
<dbReference type="SMART" id="SM00401">
    <property type="entry name" value="ZnF_GATA"/>
    <property type="match status" value="1"/>
</dbReference>
<dbReference type="GO" id="GO:0006355">
    <property type="term" value="P:regulation of DNA-templated transcription"/>
    <property type="evidence" value="ECO:0007669"/>
    <property type="project" value="InterPro"/>
</dbReference>
<keyword evidence="8" id="KW-1185">Reference proteome</keyword>
<feature type="domain" description="GATA-type" evidence="6">
    <location>
        <begin position="718"/>
        <end position="753"/>
    </location>
</feature>
<evidence type="ECO:0000313" key="8">
    <source>
        <dbReference type="Proteomes" id="UP000245609"/>
    </source>
</evidence>
<reference evidence="7 8" key="1">
    <citation type="journal article" date="2018" name="MBio">
        <title>Comparative Genomics Reveals the Core Gene Toolbox for the Fungus-Insect Symbiosis.</title>
        <authorList>
            <person name="Wang Y."/>
            <person name="Stata M."/>
            <person name="Wang W."/>
            <person name="Stajich J.E."/>
            <person name="White M.M."/>
            <person name="Moncalvo J.M."/>
        </authorList>
    </citation>
    <scope>NUCLEOTIDE SEQUENCE [LARGE SCALE GENOMIC DNA]</scope>
    <source>
        <strain evidence="7 8">SC-DP-2</strain>
    </source>
</reference>
<keyword evidence="3" id="KW-0862">Zinc</keyword>
<dbReference type="OrthoDB" id="2162994at2759"/>
<dbReference type="InterPro" id="IPR013088">
    <property type="entry name" value="Znf_NHR/GATA"/>
</dbReference>
<evidence type="ECO:0000259" key="6">
    <source>
        <dbReference type="PROSITE" id="PS50114"/>
    </source>
</evidence>
<evidence type="ECO:0000256" key="4">
    <source>
        <dbReference type="PROSITE-ProRule" id="PRU00094"/>
    </source>
</evidence>
<protein>
    <recommendedName>
        <fullName evidence="6">GATA-type domain-containing protein</fullName>
    </recommendedName>
</protein>
<sequence length="766" mass="87796">MNTFSVKHIVNKNNPCFWSVLKGENLAFELLPEYISQDFHQLPNFSPTSFSLAYLVNPDKPSPVKLNLSHVFRDLHSSIAHVTCSIRHPFAAFSKFFGSDRRFSLPVHLNSLDIDNSRNLALSRPADDLSLRRIKSNKPHVFGSKISDILNPTTSQGIEESVPEAPLRSKRRVSHFSEDTFYDVRVSFYRFSDQLIFTLFHFLDNSSLCECKLCVFTHTDLENLSRIHDSVHSAQGSSKPSQYSEHTDSVNQTPSRDSFRHIQIYKRQDETLLSTSPKGVFDSITNRYFNISPHMNTSKFSSFFLLSSRQKILNLDLKLGTEDSSTLEMYFSRPQNSQLPLDTAHGPDMVGTAFKWGQYIFIVVQYLKPLNNVPQPQTQFRSTEMNLPSLKSIANIPNTSSPLKPGPSFDQDLLKRRGSDNTYLLSSRYYKNNDNGQDYRQPAPFDLASKNSFAKDRGSKAMYNNRYIHSSYTDNRPPPVIDNRVPPNPARASENIAYNSTAPNNHSAVNSDRKPSTEIQHSFYPNKHNPQIKEPYNEQEAMALERYSNREYLYSNNAPSHLDQFRQTNIFDRRFSQPIYMTDRSQLDSIIPYSYSTPLAEGSSVFRQQVTSNYNTNSYSLVKHRKDADNTGHELSSQMPSSDFENRARQGVYFTNPQENRLGNHNFHHNFVSVNNPDPYNNMFRRNSTMSYFSNHKGKVPDLIRSTLTDQYSFGIKKQKISKCLSCGVTHSPEWRKGPEGVKTLCNACGLRYSRSLKKESEKQNT</sequence>
<dbReference type="AlphaFoldDB" id="A0A2T9Z930"/>
<dbReference type="Proteomes" id="UP000245609">
    <property type="component" value="Unassembled WGS sequence"/>
</dbReference>
<keyword evidence="2 4" id="KW-0863">Zinc-finger</keyword>
<evidence type="ECO:0000313" key="7">
    <source>
        <dbReference type="EMBL" id="PVV01101.1"/>
    </source>
</evidence>
<dbReference type="PROSITE" id="PS00344">
    <property type="entry name" value="GATA_ZN_FINGER_1"/>
    <property type="match status" value="1"/>
</dbReference>
<organism evidence="7 8">
    <name type="scientific">Smittium megazygosporum</name>
    <dbReference type="NCBI Taxonomy" id="133381"/>
    <lineage>
        <taxon>Eukaryota</taxon>
        <taxon>Fungi</taxon>
        <taxon>Fungi incertae sedis</taxon>
        <taxon>Zoopagomycota</taxon>
        <taxon>Kickxellomycotina</taxon>
        <taxon>Harpellomycetes</taxon>
        <taxon>Harpellales</taxon>
        <taxon>Legeriomycetaceae</taxon>
        <taxon>Smittium</taxon>
    </lineage>
</organism>
<evidence type="ECO:0000256" key="3">
    <source>
        <dbReference type="ARBA" id="ARBA00022833"/>
    </source>
</evidence>
<dbReference type="PROSITE" id="PS50114">
    <property type="entry name" value="GATA_ZN_FINGER_2"/>
    <property type="match status" value="1"/>
</dbReference>
<dbReference type="GO" id="GO:0008270">
    <property type="term" value="F:zinc ion binding"/>
    <property type="evidence" value="ECO:0007669"/>
    <property type="project" value="UniProtKB-KW"/>
</dbReference>
<dbReference type="PANTHER" id="PTHR45658">
    <property type="entry name" value="GATA TRANSCRIPTION FACTOR"/>
    <property type="match status" value="1"/>
</dbReference>
<dbReference type="Pfam" id="PF00320">
    <property type="entry name" value="GATA"/>
    <property type="match status" value="1"/>
</dbReference>